<feature type="region of interest" description="Disordered" evidence="1">
    <location>
        <begin position="509"/>
        <end position="531"/>
    </location>
</feature>
<feature type="compositionally biased region" description="Polar residues" evidence="1">
    <location>
        <begin position="294"/>
        <end position="314"/>
    </location>
</feature>
<keyword evidence="5" id="KW-1185">Reference proteome</keyword>
<evidence type="ECO:0000313" key="4">
    <source>
        <dbReference type="EMBL" id="KAF5190224.1"/>
    </source>
</evidence>
<dbReference type="AlphaFoldDB" id="A0A7J6VYL7"/>
<evidence type="ECO:0000256" key="2">
    <source>
        <dbReference type="SAM" id="SignalP"/>
    </source>
</evidence>
<dbReference type="EMBL" id="JABWDY010024458">
    <property type="protein sequence ID" value="KAF5190224.1"/>
    <property type="molecule type" value="Genomic_DNA"/>
</dbReference>
<name>A0A7J6VYL7_THATH</name>
<dbReference type="InterPro" id="IPR040256">
    <property type="entry name" value="At4g02000-like"/>
</dbReference>
<keyword evidence="2" id="KW-0732">Signal</keyword>
<feature type="compositionally biased region" description="Polar residues" evidence="1">
    <location>
        <begin position="353"/>
        <end position="364"/>
    </location>
</feature>
<feature type="chain" id="PRO_5029479477" description="DUF4283 domain-containing protein" evidence="2">
    <location>
        <begin position="21"/>
        <end position="531"/>
    </location>
</feature>
<evidence type="ECO:0000313" key="5">
    <source>
        <dbReference type="Proteomes" id="UP000554482"/>
    </source>
</evidence>
<sequence length="531" mass="59283">MLKDCHAMWAGSLIVTLLNGETIDASHAMKAIRGTWRTRAKMDIVNRGNNLYVCRFDNMYDKDRVVEFQPWKVLGKLVLMQPFSADMDPFAVRFDTIPLWMNFKGLHLEHYTPGIVRVIATAAGEVVTVLPEVVVPRSEEGYRARVKVKVFEPLKQGTPAKTLHQGSVWVGFSYHLPPNVYCETCNRLGHEQESCTYSPLEPAVNISSSFSSFFLDYPAGNLFMNDVDIEQVNVASQAAMDEAPLAPPNSPDDDCMADHKGKANGSSKNGSYIYSEKLLVNHIWTKFGLVTKGPDSSSNKAHMTETGTQTSPTYAANLGSHLDLGLNESSHEFPGFPEIYNQPLPVSVNYQPQHVSRRPQTGISITEPDSPSASRRRERSPISSPKNKETALEKGKGKIKVPYQMEEEAVRPLKKRKSYSQGTQFQNYFVQETRDTNQATIEGIWEIITSPMIINYLAARGFFVVNANGVDNHISSSAHLTSQTSYEELQLQYQLQNDLLQANPTQISDLGEWGERNGPMLSPTTVDIDTQ</sequence>
<dbReference type="InterPro" id="IPR025558">
    <property type="entry name" value="DUF4283"/>
</dbReference>
<dbReference type="Proteomes" id="UP000554482">
    <property type="component" value="Unassembled WGS sequence"/>
</dbReference>
<feature type="region of interest" description="Disordered" evidence="1">
    <location>
        <begin position="294"/>
        <end position="316"/>
    </location>
</feature>
<feature type="domain" description="DUF4283" evidence="3">
    <location>
        <begin position="9"/>
        <end position="89"/>
    </location>
</feature>
<evidence type="ECO:0000256" key="1">
    <source>
        <dbReference type="SAM" id="MobiDB-lite"/>
    </source>
</evidence>
<reference evidence="4 5" key="1">
    <citation type="submission" date="2020-06" db="EMBL/GenBank/DDBJ databases">
        <title>Transcriptomic and genomic resources for Thalictrum thalictroides and T. hernandezii: Facilitating candidate gene discovery in an emerging model plant lineage.</title>
        <authorList>
            <person name="Arias T."/>
            <person name="Riano-Pachon D.M."/>
            <person name="Di Stilio V.S."/>
        </authorList>
    </citation>
    <scope>NUCLEOTIDE SEQUENCE [LARGE SCALE GENOMIC DNA]</scope>
    <source>
        <strain evidence="5">cv. WT478/WT964</strain>
        <tissue evidence="4">Leaves</tissue>
    </source>
</reference>
<gene>
    <name evidence="4" type="ORF">FRX31_020189</name>
</gene>
<feature type="non-terminal residue" evidence="4">
    <location>
        <position position="531"/>
    </location>
</feature>
<feature type="region of interest" description="Disordered" evidence="1">
    <location>
        <begin position="242"/>
        <end position="267"/>
    </location>
</feature>
<dbReference type="OrthoDB" id="1926332at2759"/>
<organism evidence="4 5">
    <name type="scientific">Thalictrum thalictroides</name>
    <name type="common">Rue-anemone</name>
    <name type="synonym">Anemone thalictroides</name>
    <dbReference type="NCBI Taxonomy" id="46969"/>
    <lineage>
        <taxon>Eukaryota</taxon>
        <taxon>Viridiplantae</taxon>
        <taxon>Streptophyta</taxon>
        <taxon>Embryophyta</taxon>
        <taxon>Tracheophyta</taxon>
        <taxon>Spermatophyta</taxon>
        <taxon>Magnoliopsida</taxon>
        <taxon>Ranunculales</taxon>
        <taxon>Ranunculaceae</taxon>
        <taxon>Thalictroideae</taxon>
        <taxon>Thalictrum</taxon>
    </lineage>
</organism>
<dbReference type="PANTHER" id="PTHR31286">
    <property type="entry name" value="GLYCINE-RICH CELL WALL STRUCTURAL PROTEIN 1.8-LIKE"/>
    <property type="match status" value="1"/>
</dbReference>
<feature type="region of interest" description="Disordered" evidence="1">
    <location>
        <begin position="353"/>
        <end position="397"/>
    </location>
</feature>
<proteinExistence type="predicted"/>
<feature type="compositionally biased region" description="Polar residues" evidence="1">
    <location>
        <begin position="522"/>
        <end position="531"/>
    </location>
</feature>
<dbReference type="PANTHER" id="PTHR31286:SF167">
    <property type="entry name" value="OS09G0268800 PROTEIN"/>
    <property type="match status" value="1"/>
</dbReference>
<protein>
    <recommendedName>
        <fullName evidence="3">DUF4283 domain-containing protein</fullName>
    </recommendedName>
</protein>
<comment type="caution">
    <text evidence="4">The sequence shown here is derived from an EMBL/GenBank/DDBJ whole genome shotgun (WGS) entry which is preliminary data.</text>
</comment>
<dbReference type="Pfam" id="PF14111">
    <property type="entry name" value="DUF4283"/>
    <property type="match status" value="1"/>
</dbReference>
<feature type="signal peptide" evidence="2">
    <location>
        <begin position="1"/>
        <end position="20"/>
    </location>
</feature>
<evidence type="ECO:0000259" key="3">
    <source>
        <dbReference type="Pfam" id="PF14111"/>
    </source>
</evidence>
<feature type="compositionally biased region" description="Basic and acidic residues" evidence="1">
    <location>
        <begin position="386"/>
        <end position="396"/>
    </location>
</feature>
<accession>A0A7J6VYL7</accession>